<dbReference type="EMBL" id="MW175522">
    <property type="protein sequence ID" value="QQK54995.1"/>
    <property type="molecule type" value="Genomic_DNA"/>
</dbReference>
<accession>A0A7T6Y7H3</accession>
<sequence>MSKKKRIGIVISVKSQKTINVQTQIKYQHPKYLKTLIKTKNYMAHNTDVNCQCGDIVLIEECPPKSKRKAWELKKILKKYNN</sequence>
<dbReference type="Gene3D" id="2.40.50.140">
    <property type="entry name" value="Nucleic acid-binding proteins"/>
    <property type="match status" value="1"/>
</dbReference>
<dbReference type="InterPro" id="IPR000266">
    <property type="entry name" value="Ribosomal_uS17"/>
</dbReference>
<dbReference type="PANTHER" id="PTHR10744">
    <property type="entry name" value="40S RIBOSOMAL PROTEIN S11 FAMILY MEMBER"/>
    <property type="match status" value="1"/>
</dbReference>
<dbReference type="NCBIfam" id="NF004123">
    <property type="entry name" value="PRK05610.1"/>
    <property type="match status" value="1"/>
</dbReference>
<dbReference type="AlphaFoldDB" id="A0A7T6Y7H3"/>
<evidence type="ECO:0000313" key="4">
    <source>
        <dbReference type="EMBL" id="QQK54995.1"/>
    </source>
</evidence>
<name>A0A7T6Y7H3_9STRA</name>
<organism evidence="4">
    <name type="scientific">Poterioochromonas malhamensis</name>
    <dbReference type="NCBI Taxonomy" id="88167"/>
    <lineage>
        <taxon>Eukaryota</taxon>
        <taxon>Sar</taxon>
        <taxon>Stramenopiles</taxon>
        <taxon>Ochrophyta</taxon>
        <taxon>Synurophyceae</taxon>
        <taxon>Ochromonadales</taxon>
        <taxon>Ochromonadaceae</taxon>
        <taxon>Poterioochromonas</taxon>
    </lineage>
</organism>
<dbReference type="CDD" id="cd00364">
    <property type="entry name" value="Ribosomal_uS17"/>
    <property type="match status" value="1"/>
</dbReference>
<gene>
    <name evidence="4" type="primary">rps17</name>
</gene>
<protein>
    <submittedName>
        <fullName evidence="4">Ribosomal protein S17</fullName>
    </submittedName>
</protein>
<dbReference type="PRINTS" id="PR00973">
    <property type="entry name" value="RIBOSOMALS17"/>
</dbReference>
<keyword evidence="4" id="KW-0934">Plastid</keyword>
<dbReference type="GO" id="GO:0005840">
    <property type="term" value="C:ribosome"/>
    <property type="evidence" value="ECO:0007669"/>
    <property type="project" value="UniProtKB-KW"/>
</dbReference>
<geneLocation type="plastid" evidence="4"/>
<dbReference type="SUPFAM" id="SSF50249">
    <property type="entry name" value="Nucleic acid-binding proteins"/>
    <property type="match status" value="1"/>
</dbReference>
<dbReference type="InterPro" id="IPR012340">
    <property type="entry name" value="NA-bd_OB-fold"/>
</dbReference>
<evidence type="ECO:0000256" key="2">
    <source>
        <dbReference type="ARBA" id="ARBA00022980"/>
    </source>
</evidence>
<dbReference type="Pfam" id="PF00366">
    <property type="entry name" value="Ribosomal_S17"/>
    <property type="match status" value="1"/>
</dbReference>
<reference evidence="4" key="1">
    <citation type="submission" date="2020-10" db="EMBL/GenBank/DDBJ databases">
        <title>Complete chloroplast genome of the Synurophyceae Poterioochromonas malhamensis (Pringsheim) R.A.Andersen 2017 from Van Lake in Eastern Anatolia.</title>
        <authorList>
            <person name="Gastineau R."/>
            <person name="Yilmaz E."/>
            <person name="Solak C.N."/>
            <person name="Lemieux C."/>
            <person name="Turmel M."/>
            <person name="Witkowski A."/>
        </authorList>
    </citation>
    <scope>NUCLEOTIDE SEQUENCE</scope>
    <source>
        <strain evidence="4">SZCZR2049</strain>
    </source>
</reference>
<dbReference type="GO" id="GO:0005739">
    <property type="term" value="C:mitochondrion"/>
    <property type="evidence" value="ECO:0007669"/>
    <property type="project" value="TreeGrafter"/>
</dbReference>
<dbReference type="PANTHER" id="PTHR10744:SF1">
    <property type="entry name" value="SMALL RIBOSOMAL SUBUNIT PROTEIN US17M"/>
    <property type="match status" value="1"/>
</dbReference>
<evidence type="ECO:0000256" key="1">
    <source>
        <dbReference type="ARBA" id="ARBA00010254"/>
    </source>
</evidence>
<dbReference type="GO" id="GO:0006412">
    <property type="term" value="P:translation"/>
    <property type="evidence" value="ECO:0007669"/>
    <property type="project" value="InterPro"/>
</dbReference>
<keyword evidence="3" id="KW-0687">Ribonucleoprotein</keyword>
<evidence type="ECO:0000256" key="3">
    <source>
        <dbReference type="ARBA" id="ARBA00023274"/>
    </source>
</evidence>
<keyword evidence="2 4" id="KW-0689">Ribosomal protein</keyword>
<dbReference type="GO" id="GO:1990904">
    <property type="term" value="C:ribonucleoprotein complex"/>
    <property type="evidence" value="ECO:0007669"/>
    <property type="project" value="UniProtKB-KW"/>
</dbReference>
<dbReference type="GeneID" id="67132891"/>
<proteinExistence type="inferred from homology"/>
<comment type="similarity">
    <text evidence="1">Belongs to the universal ribosomal protein uS17 family.</text>
</comment>
<dbReference type="GO" id="GO:0003735">
    <property type="term" value="F:structural constituent of ribosome"/>
    <property type="evidence" value="ECO:0007669"/>
    <property type="project" value="InterPro"/>
</dbReference>
<dbReference type="RefSeq" id="YP_010139329.1">
    <property type="nucleotide sequence ID" value="NC_056910.1"/>
</dbReference>